<keyword evidence="5 8" id="KW-1133">Transmembrane helix</keyword>
<feature type="transmembrane region" description="Helical" evidence="8">
    <location>
        <begin position="403"/>
        <end position="423"/>
    </location>
</feature>
<keyword evidence="3" id="KW-0997">Cell inner membrane</keyword>
<reference evidence="9 10" key="1">
    <citation type="submission" date="2019-06" db="EMBL/GenBank/DDBJ databases">
        <title>Whole genome shotgun sequence of Komagataeibacter hansenii NBRC 14820.</title>
        <authorList>
            <person name="Hosoyama A."/>
            <person name="Uohara A."/>
            <person name="Ohji S."/>
            <person name="Ichikawa N."/>
        </authorList>
    </citation>
    <scope>NUCLEOTIDE SEQUENCE [LARGE SCALE GENOMIC DNA]</scope>
    <source>
        <strain evidence="9 10">NBRC 14820</strain>
    </source>
</reference>
<organism evidence="9 10">
    <name type="scientific">Novacetimonas hansenii</name>
    <name type="common">Komagataeibacter hansenii</name>
    <dbReference type="NCBI Taxonomy" id="436"/>
    <lineage>
        <taxon>Bacteria</taxon>
        <taxon>Pseudomonadati</taxon>
        <taxon>Pseudomonadota</taxon>
        <taxon>Alphaproteobacteria</taxon>
        <taxon>Acetobacterales</taxon>
        <taxon>Acetobacteraceae</taxon>
        <taxon>Novacetimonas</taxon>
    </lineage>
</organism>
<keyword evidence="2" id="KW-1003">Cell membrane</keyword>
<feature type="transmembrane region" description="Helical" evidence="8">
    <location>
        <begin position="79"/>
        <end position="107"/>
    </location>
</feature>
<protein>
    <submittedName>
        <fullName evidence="9">Paraquat-inducible membrane protein A</fullName>
    </submittedName>
</protein>
<evidence type="ECO:0000256" key="2">
    <source>
        <dbReference type="ARBA" id="ARBA00022475"/>
    </source>
</evidence>
<dbReference type="PANTHER" id="PTHR30462">
    <property type="entry name" value="INTERMEMBRANE TRANSPORT PROTEIN PQIB-RELATED"/>
    <property type="match status" value="1"/>
</dbReference>
<keyword evidence="10" id="KW-1185">Reference proteome</keyword>
<evidence type="ECO:0000256" key="6">
    <source>
        <dbReference type="ARBA" id="ARBA00023136"/>
    </source>
</evidence>
<proteinExistence type="predicted"/>
<comment type="caution">
    <text evidence="9">The sequence shown here is derived from an EMBL/GenBank/DDBJ whole genome shotgun (WGS) entry which is preliminary data.</text>
</comment>
<dbReference type="PANTHER" id="PTHR30462:SF3">
    <property type="entry name" value="INTERMEMBRANE TRANSPORT PROTEIN PQIA"/>
    <property type="match status" value="1"/>
</dbReference>
<evidence type="ECO:0000256" key="8">
    <source>
        <dbReference type="SAM" id="Phobius"/>
    </source>
</evidence>
<keyword evidence="4 8" id="KW-0812">Transmembrane</keyword>
<evidence type="ECO:0000256" key="1">
    <source>
        <dbReference type="ARBA" id="ARBA00004533"/>
    </source>
</evidence>
<gene>
    <name evidence="9" type="ORF">GHA01_17810</name>
</gene>
<dbReference type="Proteomes" id="UP000319478">
    <property type="component" value="Unassembled WGS sequence"/>
</dbReference>
<evidence type="ECO:0000256" key="4">
    <source>
        <dbReference type="ARBA" id="ARBA00022692"/>
    </source>
</evidence>
<evidence type="ECO:0000256" key="7">
    <source>
        <dbReference type="SAM" id="MobiDB-lite"/>
    </source>
</evidence>
<evidence type="ECO:0000313" key="10">
    <source>
        <dbReference type="Proteomes" id="UP000319478"/>
    </source>
</evidence>
<name>A0ABQ0SFG4_NOVHA</name>
<evidence type="ECO:0000313" key="9">
    <source>
        <dbReference type="EMBL" id="GEC63932.1"/>
    </source>
</evidence>
<dbReference type="InterPro" id="IPR007498">
    <property type="entry name" value="PqiA-like"/>
</dbReference>
<feature type="region of interest" description="Disordered" evidence="7">
    <location>
        <begin position="481"/>
        <end position="511"/>
    </location>
</feature>
<feature type="transmembrane region" description="Helical" evidence="8">
    <location>
        <begin position="358"/>
        <end position="383"/>
    </location>
</feature>
<feature type="transmembrane region" description="Helical" evidence="8">
    <location>
        <begin position="429"/>
        <end position="450"/>
    </location>
</feature>
<dbReference type="InterPro" id="IPR051800">
    <property type="entry name" value="PqiA-PqiB_transport"/>
</dbReference>
<keyword evidence="6 8" id="KW-0472">Membrane</keyword>
<comment type="subcellular location">
    <subcellularLocation>
        <location evidence="1">Cell inner membrane</location>
    </subcellularLocation>
</comment>
<feature type="compositionally biased region" description="Low complexity" evidence="7">
    <location>
        <begin position="489"/>
        <end position="504"/>
    </location>
</feature>
<evidence type="ECO:0000256" key="5">
    <source>
        <dbReference type="ARBA" id="ARBA00022989"/>
    </source>
</evidence>
<evidence type="ECO:0000256" key="3">
    <source>
        <dbReference type="ARBA" id="ARBA00022519"/>
    </source>
</evidence>
<dbReference type="EMBL" id="BJNN01000092">
    <property type="protein sequence ID" value="GEC63932.1"/>
    <property type="molecule type" value="Genomic_DNA"/>
</dbReference>
<dbReference type="Pfam" id="PF04403">
    <property type="entry name" value="PqiA"/>
    <property type="match status" value="2"/>
</dbReference>
<accession>A0ABQ0SFG4</accession>
<sequence>MYAVSGMRTFIKTLPARLGCHSSGTAHNPVVRHLRVIGGLAECPGCGLYQHVPELQPGQLATCPRCGQHLQRRRRTAPLAAPLAFCISSAAFYLAALASSLMTLNVYGRERTVDLLTGPMELMHEGWGEAGLLVGAVTIMAPAVAIGLMFAILYAGTRPTLPNWAPGILIWYEKLRPWSMVEVYILGIFVAYTKLTDMAHVDVGPAVYLIGGLMLTMAVSDSTLDTERIWKHRPVDSLTRMDDGAVVEIAHVHVDDVGMPPVERLVACPSCGLVGEMEHPVSNLRCVGACPRCGHSVWRRAPESLTRTTAYLIAAVVFYIPANLYPVMTFMRMGGGSGHTIIEGALELWSDGMIPLSLLVFFASITVPMLKIASLATMVIMTWRGSRRGLAQRTRLFRVVDMVGRWSMIDVFMISILVAVVRFNAMATVTANAGMVAFAAVVVLTLFAAWSFDPRIMWDAAGMNGRLVDGLPRAVLKMHDTDTDTAQGPSRPAQTSAAAPRPAANMEPNQA</sequence>
<feature type="transmembrane region" description="Helical" evidence="8">
    <location>
        <begin position="309"/>
        <end position="328"/>
    </location>
</feature>
<feature type="transmembrane region" description="Helical" evidence="8">
    <location>
        <begin position="127"/>
        <end position="154"/>
    </location>
</feature>